<dbReference type="Proteomes" id="UP000886812">
    <property type="component" value="Unassembled WGS sequence"/>
</dbReference>
<reference evidence="2" key="2">
    <citation type="journal article" date="2021" name="PeerJ">
        <title>Extensive microbial diversity within the chicken gut microbiome revealed by metagenomics and culture.</title>
        <authorList>
            <person name="Gilroy R."/>
            <person name="Ravi A."/>
            <person name="Getino M."/>
            <person name="Pursley I."/>
            <person name="Horton D.L."/>
            <person name="Alikhan N.F."/>
            <person name="Baker D."/>
            <person name="Gharbi K."/>
            <person name="Hall N."/>
            <person name="Watson M."/>
            <person name="Adriaenssens E.M."/>
            <person name="Foster-Nyarko E."/>
            <person name="Jarju S."/>
            <person name="Secka A."/>
            <person name="Antonio M."/>
            <person name="Oren A."/>
            <person name="Chaudhuri R.R."/>
            <person name="La Ragione R."/>
            <person name="Hildebrand F."/>
            <person name="Pallen M.J."/>
        </authorList>
    </citation>
    <scope>NUCLEOTIDE SEQUENCE</scope>
    <source>
        <strain evidence="2">10669</strain>
    </source>
</reference>
<feature type="region of interest" description="Disordered" evidence="1">
    <location>
        <begin position="28"/>
        <end position="48"/>
    </location>
</feature>
<name>A0A9D1NJ35_9BACT</name>
<evidence type="ECO:0000256" key="1">
    <source>
        <dbReference type="SAM" id="MobiDB-lite"/>
    </source>
</evidence>
<sequence length="165" mass="18462">MNKLFLLGIIILAGLALFYIVRQRKGKEGSSRPSSPDGHQPVRSTPELKGKAKRLFAEHLQAFERAYLAYLLEKEALARDLPMATLDALAQQYGTNRGDPPYRPNLDLPAKGVPSQQVTQLMEAWLVANGDRPSGDPPAFRIRRVIKTRLDRRVAEICDKASRTL</sequence>
<dbReference type="EMBL" id="DVOG01000071">
    <property type="protein sequence ID" value="HIV04048.1"/>
    <property type="molecule type" value="Genomic_DNA"/>
</dbReference>
<accession>A0A9D1NJ35</accession>
<protein>
    <submittedName>
        <fullName evidence="2">Uncharacterized protein</fullName>
    </submittedName>
</protein>
<reference evidence="2" key="1">
    <citation type="submission" date="2020-10" db="EMBL/GenBank/DDBJ databases">
        <authorList>
            <person name="Gilroy R."/>
        </authorList>
    </citation>
    <scope>NUCLEOTIDE SEQUENCE</scope>
    <source>
        <strain evidence="2">10669</strain>
    </source>
</reference>
<dbReference type="AlphaFoldDB" id="A0A9D1NJ35"/>
<gene>
    <name evidence="2" type="ORF">IAC75_02720</name>
</gene>
<evidence type="ECO:0000313" key="2">
    <source>
        <dbReference type="EMBL" id="HIV04048.1"/>
    </source>
</evidence>
<organism evidence="2 3">
    <name type="scientific">Candidatus Spyradosoma merdigallinarum</name>
    <dbReference type="NCBI Taxonomy" id="2840950"/>
    <lineage>
        <taxon>Bacteria</taxon>
        <taxon>Pseudomonadati</taxon>
        <taxon>Verrucomicrobiota</taxon>
        <taxon>Opitutia</taxon>
        <taxon>Opitutia incertae sedis</taxon>
        <taxon>Candidatus Spyradosoma</taxon>
    </lineage>
</organism>
<evidence type="ECO:0000313" key="3">
    <source>
        <dbReference type="Proteomes" id="UP000886812"/>
    </source>
</evidence>
<comment type="caution">
    <text evidence="2">The sequence shown here is derived from an EMBL/GenBank/DDBJ whole genome shotgun (WGS) entry which is preliminary data.</text>
</comment>
<proteinExistence type="predicted"/>